<reference evidence="1" key="2">
    <citation type="journal article" date="2018" name="Nat. Commun.">
        <title>Tailed giant Tupanvirus possesses the most complete translational apparatus of the known virosphere.</title>
        <authorList>
            <person name="Abrahao J."/>
            <person name="Silva L."/>
            <person name="Silva L.S."/>
            <person name="Khalil J.Y.B."/>
            <person name="Rodrigues R."/>
            <person name="Arantes T."/>
            <person name="Assis F."/>
            <person name="Boratto P."/>
            <person name="Andrade M."/>
            <person name="Kroon E.G."/>
            <person name="Ribeiro B."/>
            <person name="Bergier I."/>
            <person name="Seligmann H."/>
            <person name="Ghigo E."/>
            <person name="Colson P."/>
            <person name="Levasseur A."/>
            <person name="Kroemer G."/>
            <person name="Raoult D."/>
            <person name="La Scola B."/>
        </authorList>
    </citation>
    <scope>NUCLEOTIDE SEQUENCE [LARGE SCALE GENOMIC DNA]</scope>
    <source>
        <strain evidence="1">Deep ocean</strain>
    </source>
</reference>
<protein>
    <submittedName>
        <fullName evidence="1">Putative ORFan</fullName>
    </submittedName>
</protein>
<proteinExistence type="predicted"/>
<dbReference type="RefSeq" id="YP_010780191.1">
    <property type="nucleotide sequence ID" value="NC_075038.1"/>
</dbReference>
<dbReference type="GeneID" id="80516680"/>
<dbReference type="KEGG" id="vg:80516680"/>
<sequence>MEKFPIDFCAQTLESKNNDDINKCLSKYRQRIYSGFKYATSNYFEVPIDNDYSEHINYLMIKELHQVGFDGHIITRTEEYIVGGENDPETRQYTKRFLIITVLKN</sequence>
<reference evidence="1" key="1">
    <citation type="submission" date="2017-06" db="EMBL/GenBank/DDBJ databases">
        <authorList>
            <person name="Assis F.L."/>
            <person name="Abrahao J.S."/>
            <person name="Silva L."/>
            <person name="Khalil J.B."/>
            <person name="Rodrigues R."/>
            <person name="Silva L.S."/>
            <person name="Boratto P."/>
            <person name="Andrade M."/>
            <person name="Kroon E.G."/>
            <person name="Ribeiro B."/>
            <person name="Bergier I."/>
            <person name="Seligmann H."/>
            <person name="Ghigo E."/>
            <person name="Colson P."/>
            <person name="Levasseur A."/>
            <person name="Raoult D."/>
            <person name="Scola B.L."/>
        </authorList>
    </citation>
    <scope>NUCLEOTIDE SEQUENCE</scope>
    <source>
        <strain evidence="1">Deep ocean</strain>
    </source>
</reference>
<organism evidence="1">
    <name type="scientific">Tupanvirus deep ocean</name>
    <dbReference type="NCBI Taxonomy" id="2126984"/>
    <lineage>
        <taxon>Viruses</taxon>
        <taxon>Varidnaviria</taxon>
        <taxon>Bamfordvirae</taxon>
        <taxon>Nucleocytoviricota</taxon>
        <taxon>Megaviricetes</taxon>
        <taxon>Imitervirales</taxon>
        <taxon>Mimiviridae</taxon>
        <taxon>Megamimivirinae</taxon>
        <taxon>Tupanvirus</taxon>
        <taxon>Tupanvirus altamarinense</taxon>
    </lineage>
</organism>
<accession>A0A6N1NK12</accession>
<evidence type="ECO:0000313" key="1">
    <source>
        <dbReference type="EMBL" id="QKU33587.1"/>
    </source>
</evidence>
<name>A0A6N1NK12_9VIRU</name>
<dbReference type="EMBL" id="MF405918">
    <property type="protein sequence ID" value="QKU33587.1"/>
    <property type="molecule type" value="Genomic_DNA"/>
</dbReference>